<dbReference type="EMBL" id="JAALAA010000023">
    <property type="protein sequence ID" value="NGN95414.1"/>
    <property type="molecule type" value="Genomic_DNA"/>
</dbReference>
<proteinExistence type="predicted"/>
<organism evidence="2 3">
    <name type="scientific">Nocardioides turkmenicus</name>
    <dbReference type="NCBI Taxonomy" id="2711220"/>
    <lineage>
        <taxon>Bacteria</taxon>
        <taxon>Bacillati</taxon>
        <taxon>Actinomycetota</taxon>
        <taxon>Actinomycetes</taxon>
        <taxon>Propionibacteriales</taxon>
        <taxon>Nocardioidaceae</taxon>
        <taxon>Nocardioides</taxon>
    </lineage>
</organism>
<protein>
    <recommendedName>
        <fullName evidence="4">Zf-HC2 domain-containing protein</fullName>
    </recommendedName>
</protein>
<dbReference type="Proteomes" id="UP000483261">
    <property type="component" value="Unassembled WGS sequence"/>
</dbReference>
<dbReference type="RefSeq" id="WP_165113162.1">
    <property type="nucleotide sequence ID" value="NZ_JAALAA010000023.1"/>
</dbReference>
<evidence type="ECO:0000313" key="3">
    <source>
        <dbReference type="Proteomes" id="UP000483261"/>
    </source>
</evidence>
<evidence type="ECO:0000256" key="1">
    <source>
        <dbReference type="SAM" id="Phobius"/>
    </source>
</evidence>
<name>A0A6M1R584_9ACTN</name>
<reference evidence="2 3" key="1">
    <citation type="submission" date="2020-02" db="EMBL/GenBank/DDBJ databases">
        <title>Whole-genome analyses of novel actinobacteria.</title>
        <authorList>
            <person name="Sahin N."/>
        </authorList>
    </citation>
    <scope>NUCLEOTIDE SEQUENCE [LARGE SCALE GENOMIC DNA]</scope>
    <source>
        <strain evidence="2 3">KC13</strain>
    </source>
</reference>
<sequence length="160" mass="16680">MSFLGNHLGARTSALLDGQLPEAEEERAWAHVHQCCACRRLVERESWLKRRLAGLSVDPGVSAPADLKGSLRGGVMAASVWPTDDPSTSSGHRLGDSYADARSVRRTLVMVAAGGGAVGAAVFGMFTFAAAPADAPGPRNLPVTSVTQVPGAPVVAHVRR</sequence>
<evidence type="ECO:0000313" key="2">
    <source>
        <dbReference type="EMBL" id="NGN95414.1"/>
    </source>
</evidence>
<gene>
    <name evidence="2" type="ORF">G5C66_22080</name>
</gene>
<keyword evidence="1" id="KW-1133">Transmembrane helix</keyword>
<accession>A0A6M1R584</accession>
<evidence type="ECO:0008006" key="4">
    <source>
        <dbReference type="Google" id="ProtNLM"/>
    </source>
</evidence>
<keyword evidence="1" id="KW-0472">Membrane</keyword>
<keyword evidence="1" id="KW-0812">Transmembrane</keyword>
<feature type="transmembrane region" description="Helical" evidence="1">
    <location>
        <begin position="108"/>
        <end position="131"/>
    </location>
</feature>
<dbReference type="AlphaFoldDB" id="A0A6M1R584"/>
<keyword evidence="3" id="KW-1185">Reference proteome</keyword>
<comment type="caution">
    <text evidence="2">The sequence shown here is derived from an EMBL/GenBank/DDBJ whole genome shotgun (WGS) entry which is preliminary data.</text>
</comment>